<evidence type="ECO:0000313" key="8">
    <source>
        <dbReference type="EMBL" id="OWZ19442.1"/>
    </source>
</evidence>
<dbReference type="Proteomes" id="UP000198211">
    <property type="component" value="Unassembled WGS sequence"/>
</dbReference>
<feature type="transmembrane region" description="Helical" evidence="6">
    <location>
        <begin position="199"/>
        <end position="219"/>
    </location>
</feature>
<dbReference type="CDD" id="cd17316">
    <property type="entry name" value="MFS_SV2_like"/>
    <property type="match status" value="1"/>
</dbReference>
<feature type="transmembrane region" description="Helical" evidence="6">
    <location>
        <begin position="351"/>
        <end position="370"/>
    </location>
</feature>
<accession>A0A225WPB3</accession>
<evidence type="ECO:0000256" key="2">
    <source>
        <dbReference type="ARBA" id="ARBA00022448"/>
    </source>
</evidence>
<dbReference type="InterPro" id="IPR005829">
    <property type="entry name" value="Sugar_transporter_CS"/>
</dbReference>
<feature type="transmembrane region" description="Helical" evidence="6">
    <location>
        <begin position="376"/>
        <end position="397"/>
    </location>
</feature>
<dbReference type="GO" id="GO:0022857">
    <property type="term" value="F:transmembrane transporter activity"/>
    <property type="evidence" value="ECO:0007669"/>
    <property type="project" value="InterPro"/>
</dbReference>
<protein>
    <submittedName>
        <fullName evidence="8">Major Facilitator Superfamily (MFS) transporter</fullName>
    </submittedName>
</protein>
<dbReference type="OrthoDB" id="4139357at2759"/>
<feature type="transmembrane region" description="Helical" evidence="6">
    <location>
        <begin position="441"/>
        <end position="463"/>
    </location>
</feature>
<feature type="transmembrane region" description="Helical" evidence="6">
    <location>
        <begin position="136"/>
        <end position="158"/>
    </location>
</feature>
<feature type="transmembrane region" description="Helical" evidence="6">
    <location>
        <begin position="111"/>
        <end position="130"/>
    </location>
</feature>
<evidence type="ECO:0000313" key="9">
    <source>
        <dbReference type="Proteomes" id="UP000198211"/>
    </source>
</evidence>
<dbReference type="PROSITE" id="PS00217">
    <property type="entry name" value="SUGAR_TRANSPORT_2"/>
    <property type="match status" value="1"/>
</dbReference>
<sequence>MRRQGVEFESYVRQNSIPHSSRKLTHSVDARLNALEPRLSWFYIRLLLLTGVTWAIQAAVLCLFDYTRTLVAEDIGMGAKVLKFYNASIFLGSAVGGPIFGHVADSYGRRIALMIAMVFSLGGLAVSAAANAGYLLIAGRVITGIGFGGQLTSTVVLIQELTPRSMRGRMISLLDAFTGVGGLFGVLLAFAVAPWLEWRVTYVVACVLVFYTPVVWFAVPEGPRWLASVGRMEEAFDIVENIELVHCLQPPDGNVPRGHHGLASVLECPSSAVKLLHFKQLVPTLALWTMWVSIVVSSYGLIIYVPAFIGLSGGYNIFARWSTVSLLNIAQVAGSLATARVIDTYGSHRCFAILAPIAAVFAVVLSHLNWSQATVIVFTFLETALLAGCWNCILAYTPGHYSTTHRGRGMGYAVGVSKLAGAGATYLFPHMHNVWDLSTPALCWILGGVLAIVSVVIVIRYGYHQPANQEVNTDSIAWLPMGESVKFSINEMPSVGNAA</sequence>
<comment type="subcellular location">
    <subcellularLocation>
        <location evidence="1">Membrane</location>
        <topology evidence="1">Multi-pass membrane protein</topology>
    </subcellularLocation>
</comment>
<feature type="transmembrane region" description="Helical" evidence="6">
    <location>
        <begin position="317"/>
        <end position="339"/>
    </location>
</feature>
<organism evidence="8 9">
    <name type="scientific">Phytophthora megakarya</name>
    <dbReference type="NCBI Taxonomy" id="4795"/>
    <lineage>
        <taxon>Eukaryota</taxon>
        <taxon>Sar</taxon>
        <taxon>Stramenopiles</taxon>
        <taxon>Oomycota</taxon>
        <taxon>Peronosporomycetes</taxon>
        <taxon>Peronosporales</taxon>
        <taxon>Peronosporaceae</taxon>
        <taxon>Phytophthora</taxon>
    </lineage>
</organism>
<feature type="transmembrane region" description="Helical" evidence="6">
    <location>
        <begin position="409"/>
        <end position="429"/>
    </location>
</feature>
<dbReference type="STRING" id="4795.A0A225WPB3"/>
<dbReference type="Pfam" id="PF07690">
    <property type="entry name" value="MFS_1"/>
    <property type="match status" value="1"/>
</dbReference>
<keyword evidence="3 6" id="KW-0812">Transmembrane</keyword>
<dbReference type="GO" id="GO:0016020">
    <property type="term" value="C:membrane"/>
    <property type="evidence" value="ECO:0007669"/>
    <property type="project" value="UniProtKB-SubCell"/>
</dbReference>
<dbReference type="PROSITE" id="PS50850">
    <property type="entry name" value="MFS"/>
    <property type="match status" value="1"/>
</dbReference>
<keyword evidence="9" id="KW-1185">Reference proteome</keyword>
<feature type="transmembrane region" description="Helical" evidence="6">
    <location>
        <begin position="42"/>
        <end position="64"/>
    </location>
</feature>
<dbReference type="EMBL" id="NBNE01000443">
    <property type="protein sequence ID" value="OWZ19442.1"/>
    <property type="molecule type" value="Genomic_DNA"/>
</dbReference>
<dbReference type="PANTHER" id="PTHR23511">
    <property type="entry name" value="SYNAPTIC VESICLE GLYCOPROTEIN 2"/>
    <property type="match status" value="1"/>
</dbReference>
<evidence type="ECO:0000256" key="6">
    <source>
        <dbReference type="SAM" id="Phobius"/>
    </source>
</evidence>
<dbReference type="InterPro" id="IPR036259">
    <property type="entry name" value="MFS_trans_sf"/>
</dbReference>
<gene>
    <name evidence="8" type="ORF">PHMEG_0006321</name>
</gene>
<dbReference type="PANTHER" id="PTHR23511:SF5">
    <property type="entry name" value="MAJOR FACILITATOR-TYPE TRANSPORTER HXNZ-RELATED"/>
    <property type="match status" value="1"/>
</dbReference>
<evidence type="ECO:0000259" key="7">
    <source>
        <dbReference type="PROSITE" id="PS50850"/>
    </source>
</evidence>
<evidence type="ECO:0000256" key="1">
    <source>
        <dbReference type="ARBA" id="ARBA00004141"/>
    </source>
</evidence>
<feature type="transmembrane region" description="Helical" evidence="6">
    <location>
        <begin position="285"/>
        <end position="311"/>
    </location>
</feature>
<dbReference type="AlphaFoldDB" id="A0A225WPB3"/>
<evidence type="ECO:0000256" key="5">
    <source>
        <dbReference type="ARBA" id="ARBA00023136"/>
    </source>
</evidence>
<dbReference type="SUPFAM" id="SSF103473">
    <property type="entry name" value="MFS general substrate transporter"/>
    <property type="match status" value="1"/>
</dbReference>
<proteinExistence type="predicted"/>
<dbReference type="InterPro" id="IPR020846">
    <property type="entry name" value="MFS_dom"/>
</dbReference>
<keyword evidence="5 6" id="KW-0472">Membrane</keyword>
<comment type="caution">
    <text evidence="8">The sequence shown here is derived from an EMBL/GenBank/DDBJ whole genome shotgun (WGS) entry which is preliminary data.</text>
</comment>
<keyword evidence="2" id="KW-0813">Transport</keyword>
<feature type="domain" description="Major facilitator superfamily (MFS) profile" evidence="7">
    <location>
        <begin position="43"/>
        <end position="466"/>
    </location>
</feature>
<name>A0A225WPB3_9STRA</name>
<keyword evidence="4 6" id="KW-1133">Transmembrane helix</keyword>
<evidence type="ECO:0000256" key="4">
    <source>
        <dbReference type="ARBA" id="ARBA00022989"/>
    </source>
</evidence>
<dbReference type="InterPro" id="IPR011701">
    <property type="entry name" value="MFS"/>
</dbReference>
<feature type="transmembrane region" description="Helical" evidence="6">
    <location>
        <begin position="84"/>
        <end position="104"/>
    </location>
</feature>
<reference evidence="9" key="1">
    <citation type="submission" date="2017-03" db="EMBL/GenBank/DDBJ databases">
        <title>Phytopthora megakarya and P. palmivora, two closely related causual agents of cacao black pod achieved similar genome size and gene model numbers by different mechanisms.</title>
        <authorList>
            <person name="Ali S."/>
            <person name="Shao J."/>
            <person name="Larry D.J."/>
            <person name="Kronmiller B."/>
            <person name="Shen D."/>
            <person name="Strem M.D."/>
            <person name="Melnick R.L."/>
            <person name="Guiltinan M.J."/>
            <person name="Tyler B.M."/>
            <person name="Meinhardt L.W."/>
            <person name="Bailey B.A."/>
        </authorList>
    </citation>
    <scope>NUCLEOTIDE SEQUENCE [LARGE SCALE GENOMIC DNA]</scope>
    <source>
        <strain evidence="9">zdho120</strain>
    </source>
</reference>
<evidence type="ECO:0000256" key="3">
    <source>
        <dbReference type="ARBA" id="ARBA00022692"/>
    </source>
</evidence>
<feature type="transmembrane region" description="Helical" evidence="6">
    <location>
        <begin position="170"/>
        <end position="193"/>
    </location>
</feature>
<dbReference type="Gene3D" id="1.20.1250.20">
    <property type="entry name" value="MFS general substrate transporter like domains"/>
    <property type="match status" value="1"/>
</dbReference>